<dbReference type="EMBL" id="CP038485">
    <property type="protein sequence ID" value="QFZ26328.1"/>
    <property type="molecule type" value="Genomic_DNA"/>
</dbReference>
<accession>A0ACD0WFM1</accession>
<gene>
    <name evidence="1" type="ORF">EJF14_20227</name>
</gene>
<name>A0ACD0WFM1_CLALS</name>
<sequence>MGRTRCPTLGHSVKIVPELPHICASIGAQTLRPAFSFFALRRRPASFFLVPVLFTLPDPGWCREPKKKGPPSATSSCLPEMLFFFLYIFFHFFCCGCFCLFNWSTRVCICIHIFFLGHVWSPYGGSIVHLRQQKNRYSTSGFFRTSSWGHVKERVQMSFAKYLP</sequence>
<protein>
    <submittedName>
        <fullName evidence="1">Uncharacterized protein</fullName>
    </submittedName>
</protein>
<organism evidence="1 2">
    <name type="scientific">Clavispora lusitaniae</name>
    <name type="common">Candida lusitaniae</name>
    <dbReference type="NCBI Taxonomy" id="36911"/>
    <lineage>
        <taxon>Eukaryota</taxon>
        <taxon>Fungi</taxon>
        <taxon>Dikarya</taxon>
        <taxon>Ascomycota</taxon>
        <taxon>Saccharomycotina</taxon>
        <taxon>Pichiomycetes</taxon>
        <taxon>Metschnikowiaceae</taxon>
        <taxon>Clavispora</taxon>
    </lineage>
</organism>
<dbReference type="Proteomes" id="UP000326582">
    <property type="component" value="Chromosome 2"/>
</dbReference>
<evidence type="ECO:0000313" key="2">
    <source>
        <dbReference type="Proteomes" id="UP000326582"/>
    </source>
</evidence>
<keyword evidence="2" id="KW-1185">Reference proteome</keyword>
<proteinExistence type="predicted"/>
<reference evidence="2" key="1">
    <citation type="journal article" date="2019" name="MBio">
        <title>Comparative genomics for the elucidation of multidrug resistance (MDR) in Candida lusitaniae.</title>
        <authorList>
            <person name="Kannan A."/>
            <person name="Asner S.A."/>
            <person name="Trachsel E."/>
            <person name="Kelly S."/>
            <person name="Parker J."/>
            <person name="Sanglard D."/>
        </authorList>
    </citation>
    <scope>NUCLEOTIDE SEQUENCE [LARGE SCALE GENOMIC DNA]</scope>
    <source>
        <strain evidence="2">P1</strain>
    </source>
</reference>
<evidence type="ECO:0000313" key="1">
    <source>
        <dbReference type="EMBL" id="QFZ26328.1"/>
    </source>
</evidence>